<proteinExistence type="predicted"/>
<dbReference type="EMBL" id="MLJW01008660">
    <property type="protein sequence ID" value="OIQ63831.1"/>
    <property type="molecule type" value="Genomic_DNA"/>
</dbReference>
<gene>
    <name evidence="1" type="ORF">GALL_546270</name>
</gene>
<reference evidence="1" key="1">
    <citation type="submission" date="2016-10" db="EMBL/GenBank/DDBJ databases">
        <title>Sequence of Gallionella enrichment culture.</title>
        <authorList>
            <person name="Poehlein A."/>
            <person name="Muehling M."/>
            <person name="Daniel R."/>
        </authorList>
    </citation>
    <scope>NUCLEOTIDE SEQUENCE</scope>
</reference>
<comment type="caution">
    <text evidence="1">The sequence shown here is derived from an EMBL/GenBank/DDBJ whole genome shotgun (WGS) entry which is preliminary data.</text>
</comment>
<name>A0A1J5P7Q9_9ZZZZ</name>
<protein>
    <submittedName>
        <fullName evidence="1">Uncharacterized protein</fullName>
    </submittedName>
</protein>
<dbReference type="AlphaFoldDB" id="A0A1J5P7Q9"/>
<accession>A0A1J5P7Q9</accession>
<evidence type="ECO:0000313" key="1">
    <source>
        <dbReference type="EMBL" id="OIQ63831.1"/>
    </source>
</evidence>
<sequence>MNKYTHSIPLFLKIYKLLGMLVLLVATGGAIVSANNQEPAGGVLHYTGSVTGSAAFNAINCTLRSGQLVGLGYYAFIGKSVGPNIALFSSNDDGTGQHLGFVPSGKSQQHFYYTAKASGTVPGLDTSQVSRTKTITFTHVLLQNRASSNDQLTLDGRLTCTTITE</sequence>
<organism evidence="1">
    <name type="scientific">mine drainage metagenome</name>
    <dbReference type="NCBI Taxonomy" id="410659"/>
    <lineage>
        <taxon>unclassified sequences</taxon>
        <taxon>metagenomes</taxon>
        <taxon>ecological metagenomes</taxon>
    </lineage>
</organism>